<evidence type="ECO:0000313" key="2">
    <source>
        <dbReference type="EMBL" id="QKZ05531.1"/>
    </source>
</evidence>
<dbReference type="Proteomes" id="UP000509568">
    <property type="component" value="Chromosome"/>
</dbReference>
<feature type="signal peptide" evidence="1">
    <location>
        <begin position="1"/>
        <end position="20"/>
    </location>
</feature>
<evidence type="ECO:0000313" key="3">
    <source>
        <dbReference type="Proteomes" id="UP000509568"/>
    </source>
</evidence>
<dbReference type="EMBL" id="CP056030">
    <property type="protein sequence ID" value="QKZ05531.1"/>
    <property type="molecule type" value="Genomic_DNA"/>
</dbReference>
<name>A0A7D5HYA9_9PSED</name>
<dbReference type="RefSeq" id="WP_158157499.1">
    <property type="nucleotide sequence ID" value="NZ_CP056030.1"/>
</dbReference>
<gene>
    <name evidence="2" type="ORF">HWQ56_17715</name>
</gene>
<reference evidence="2 3" key="1">
    <citation type="submission" date="2020-06" db="EMBL/GenBank/DDBJ databases">
        <title>Pseudomonas eucalypticola sp. nov., an endophyte of Eucalyptus dunnii leaves with biocontrol ability of eucalyptus leaf blight.</title>
        <authorList>
            <person name="Liu Y."/>
            <person name="Song Z."/>
            <person name="Zeng H."/>
            <person name="Lu M."/>
            <person name="Wang X."/>
            <person name="Lian X."/>
            <person name="Zhang Q."/>
        </authorList>
    </citation>
    <scope>NUCLEOTIDE SEQUENCE [LARGE SCALE GENOMIC DNA]</scope>
    <source>
        <strain evidence="2 3">NP-1</strain>
    </source>
</reference>
<sequence>MAWLLMVAVACGLAGSVVWAAGAAQQQQRRALGLGPAGEGVAICGETLLAMTLLLLAVHFCS</sequence>
<keyword evidence="1" id="KW-0732">Signal</keyword>
<dbReference type="KEGG" id="pez:HWQ56_17715"/>
<proteinExistence type="predicted"/>
<protein>
    <submittedName>
        <fullName evidence="2">Uncharacterized protein</fullName>
    </submittedName>
</protein>
<accession>A0A7D5HYA9</accession>
<keyword evidence="3" id="KW-1185">Reference proteome</keyword>
<dbReference type="AlphaFoldDB" id="A0A7D5HYA9"/>
<organism evidence="2 3">
    <name type="scientific">Pseudomonas eucalypticola</name>
    <dbReference type="NCBI Taxonomy" id="2599595"/>
    <lineage>
        <taxon>Bacteria</taxon>
        <taxon>Pseudomonadati</taxon>
        <taxon>Pseudomonadota</taxon>
        <taxon>Gammaproteobacteria</taxon>
        <taxon>Pseudomonadales</taxon>
        <taxon>Pseudomonadaceae</taxon>
        <taxon>Pseudomonas</taxon>
    </lineage>
</organism>
<evidence type="ECO:0000256" key="1">
    <source>
        <dbReference type="SAM" id="SignalP"/>
    </source>
</evidence>
<feature type="chain" id="PRO_5028924199" evidence="1">
    <location>
        <begin position="21"/>
        <end position="62"/>
    </location>
</feature>